<protein>
    <submittedName>
        <fullName evidence="1">Uncharacterized protein</fullName>
    </submittedName>
</protein>
<dbReference type="Proteomes" id="UP001290101">
    <property type="component" value="Unassembled WGS sequence"/>
</dbReference>
<dbReference type="RefSeq" id="WP_322441971.1">
    <property type="nucleotide sequence ID" value="NZ_JAXOTQ010000028.1"/>
</dbReference>
<comment type="caution">
    <text evidence="1">The sequence shown here is derived from an EMBL/GenBank/DDBJ whole genome shotgun (WGS) entry which is preliminary data.</text>
</comment>
<accession>A0ABU5JHN3</accession>
<proteinExistence type="predicted"/>
<name>A0ABU5JHN3_9ACTN</name>
<evidence type="ECO:0000313" key="1">
    <source>
        <dbReference type="EMBL" id="MDZ5492135.1"/>
    </source>
</evidence>
<reference evidence="1 2" key="1">
    <citation type="submission" date="2023-12" db="EMBL/GenBank/DDBJ databases">
        <title>Micromonospora sp. nov., isolated from Atacama Desert.</title>
        <authorList>
            <person name="Carro L."/>
            <person name="Golinska P."/>
            <person name="Klenk H.-P."/>
            <person name="Goodfellow M."/>
        </authorList>
    </citation>
    <scope>NUCLEOTIDE SEQUENCE [LARGE SCALE GENOMIC DNA]</scope>
    <source>
        <strain evidence="1 2">4G53</strain>
    </source>
</reference>
<sequence>MDAGRSALTEDQLTLLSALPRDGSSVSNPSLRHFLKWKLDRYFAARDALVDMGLVSRGPGKGGVVRRVQREESDETPVASALRFGQPGLAAAEGVFTSEPELYEPMRAVIEDAWARDHRQDLLAVETTALAAGHNGIWTRPDIASVELRTFQYVPGKHLEVNTFEVKGSWAVNVQAVYEALAHRRAATRSYVLLHVPRSQALALAEAVAEVADAAREHGIGLVTAGDPCDYETWDEVAEARRVEPDPERLNQFIARQFSEPTRSLIATRLR</sequence>
<keyword evidence="2" id="KW-1185">Reference proteome</keyword>
<evidence type="ECO:0000313" key="2">
    <source>
        <dbReference type="Proteomes" id="UP001290101"/>
    </source>
</evidence>
<organism evidence="1 2">
    <name type="scientific">Micromonospora sicca</name>
    <dbReference type="NCBI Taxonomy" id="2202420"/>
    <lineage>
        <taxon>Bacteria</taxon>
        <taxon>Bacillati</taxon>
        <taxon>Actinomycetota</taxon>
        <taxon>Actinomycetes</taxon>
        <taxon>Micromonosporales</taxon>
        <taxon>Micromonosporaceae</taxon>
        <taxon>Micromonospora</taxon>
    </lineage>
</organism>
<dbReference type="EMBL" id="JAXOTQ010000028">
    <property type="protein sequence ID" value="MDZ5492135.1"/>
    <property type="molecule type" value="Genomic_DNA"/>
</dbReference>
<gene>
    <name evidence="1" type="ORF">U2F25_22145</name>
</gene>